<evidence type="ECO:0000313" key="2">
    <source>
        <dbReference type="EMBL" id="SVD21691.1"/>
    </source>
</evidence>
<sequence length="82" mass="9276">REGTTWLVKMLIRMINGGGTERDIDMIYEITDNIGGLIDFSQGSFGKTICPFGEAVAWPVRSFVEKFKDEFLSYMPHLEVVA</sequence>
<dbReference type="Pfam" id="PF10589">
    <property type="entry name" value="NADH_4Fe-4S"/>
    <property type="match status" value="1"/>
</dbReference>
<dbReference type="Gene3D" id="1.20.1440.230">
    <property type="entry name" value="NADH-ubiquinone oxidoreductase 51kDa subunit, iron-sulphur binding domain"/>
    <property type="match status" value="1"/>
</dbReference>
<gene>
    <name evidence="2" type="ORF">METZ01_LOCUS374545</name>
</gene>
<reference evidence="2" key="1">
    <citation type="submission" date="2018-05" db="EMBL/GenBank/DDBJ databases">
        <authorList>
            <person name="Lanie J.A."/>
            <person name="Ng W.-L."/>
            <person name="Kazmierczak K.M."/>
            <person name="Andrzejewski T.M."/>
            <person name="Davidsen T.M."/>
            <person name="Wayne K.J."/>
            <person name="Tettelin H."/>
            <person name="Glass J.I."/>
            <person name="Rusch D."/>
            <person name="Podicherti R."/>
            <person name="Tsui H.-C.T."/>
            <person name="Winkler M.E."/>
        </authorList>
    </citation>
    <scope>NUCLEOTIDE SEQUENCE</scope>
</reference>
<dbReference type="SUPFAM" id="SSF140490">
    <property type="entry name" value="Nqo1C-terminal domain-like"/>
    <property type="match status" value="1"/>
</dbReference>
<feature type="non-terminal residue" evidence="2">
    <location>
        <position position="1"/>
    </location>
</feature>
<name>A0A382TJT1_9ZZZZ</name>
<accession>A0A382TJT1</accession>
<dbReference type="AlphaFoldDB" id="A0A382TJT1"/>
<proteinExistence type="predicted"/>
<feature type="domain" description="NADH-ubiquinone oxidoreductase 51kDa subunit iron-sulphur binding" evidence="1">
    <location>
        <begin position="1"/>
        <end position="72"/>
    </location>
</feature>
<organism evidence="2">
    <name type="scientific">marine metagenome</name>
    <dbReference type="NCBI Taxonomy" id="408172"/>
    <lineage>
        <taxon>unclassified sequences</taxon>
        <taxon>metagenomes</taxon>
        <taxon>ecological metagenomes</taxon>
    </lineage>
</organism>
<dbReference type="InterPro" id="IPR019575">
    <property type="entry name" value="Nuop51_4Fe4S-bd"/>
</dbReference>
<dbReference type="EMBL" id="UINC01136745">
    <property type="protein sequence ID" value="SVD21691.1"/>
    <property type="molecule type" value="Genomic_DNA"/>
</dbReference>
<dbReference type="GO" id="GO:0051539">
    <property type="term" value="F:4 iron, 4 sulfur cluster binding"/>
    <property type="evidence" value="ECO:0007669"/>
    <property type="project" value="InterPro"/>
</dbReference>
<dbReference type="InterPro" id="IPR037207">
    <property type="entry name" value="Nuop51_4Fe4S-bd_sf"/>
</dbReference>
<protein>
    <recommendedName>
        <fullName evidence="1">NADH-ubiquinone oxidoreductase 51kDa subunit iron-sulphur binding domain-containing protein</fullName>
    </recommendedName>
</protein>
<evidence type="ECO:0000259" key="1">
    <source>
        <dbReference type="Pfam" id="PF10589"/>
    </source>
</evidence>